<keyword evidence="5 6" id="KW-0129">CBS domain</keyword>
<accession>Q49753</accession>
<evidence type="ECO:0000256" key="2">
    <source>
        <dbReference type="ARBA" id="ARBA00006337"/>
    </source>
</evidence>
<evidence type="ECO:0000256" key="4">
    <source>
        <dbReference type="ARBA" id="ARBA00022737"/>
    </source>
</evidence>
<dbReference type="PANTHER" id="PTHR22777">
    <property type="entry name" value="HEMOLYSIN-RELATED"/>
    <property type="match status" value="1"/>
</dbReference>
<comment type="subcellular location">
    <subcellularLocation>
        <location evidence="1">Cell membrane</location>
        <topology evidence="1">Multi-pass membrane protein</topology>
    </subcellularLocation>
</comment>
<name>Q49753_MYCLR</name>
<feature type="domain" description="CBS" evidence="7">
    <location>
        <begin position="17"/>
        <end position="78"/>
    </location>
</feature>
<evidence type="ECO:0000256" key="1">
    <source>
        <dbReference type="ARBA" id="ARBA00004651"/>
    </source>
</evidence>
<evidence type="ECO:0000256" key="3">
    <source>
        <dbReference type="ARBA" id="ARBA00022475"/>
    </source>
</evidence>
<evidence type="ECO:0000256" key="5">
    <source>
        <dbReference type="ARBA" id="ARBA00023122"/>
    </source>
</evidence>
<keyword evidence="4" id="KW-0677">Repeat</keyword>
<dbReference type="EMBL" id="U00016">
    <property type="protein sequence ID" value="AAA17157.1"/>
    <property type="molecule type" value="Genomic_DNA"/>
</dbReference>
<proteinExistence type="inferred from homology"/>
<dbReference type="InterPro" id="IPR000644">
    <property type="entry name" value="CBS_dom"/>
</dbReference>
<protein>
    <submittedName>
        <fullName evidence="8">B1937_F1_22</fullName>
    </submittedName>
</protein>
<evidence type="ECO:0000259" key="7">
    <source>
        <dbReference type="PROSITE" id="PS51371"/>
    </source>
</evidence>
<dbReference type="AlphaFoldDB" id="Q49753"/>
<reference evidence="8" key="2">
    <citation type="submission" date="1994-03" db="EMBL/GenBank/DDBJ databases">
        <authorList>
            <person name="Robison K."/>
        </authorList>
    </citation>
    <scope>NUCLEOTIDE SEQUENCE</scope>
</reference>
<dbReference type="SUPFAM" id="SSF54631">
    <property type="entry name" value="CBS-domain pair"/>
    <property type="match status" value="1"/>
</dbReference>
<dbReference type="PANTHER" id="PTHR22777:SF32">
    <property type="entry name" value="UPF0053 INNER MEMBRANE PROTEIN YFJD"/>
    <property type="match status" value="1"/>
</dbReference>
<dbReference type="GO" id="GO:0005886">
    <property type="term" value="C:plasma membrane"/>
    <property type="evidence" value="ECO:0007669"/>
    <property type="project" value="UniProtKB-SubCell"/>
</dbReference>
<reference evidence="8" key="1">
    <citation type="submission" date="1994-01" db="EMBL/GenBank/DDBJ databases">
        <authorList>
            <person name="Smith D.R."/>
        </authorList>
    </citation>
    <scope>NUCLEOTIDE SEQUENCE</scope>
</reference>
<comment type="similarity">
    <text evidence="2">Belongs to the UPF0053 family.</text>
</comment>
<dbReference type="Gene3D" id="3.10.580.10">
    <property type="entry name" value="CBS-domain"/>
    <property type="match status" value="1"/>
</dbReference>
<dbReference type="Pfam" id="PF00571">
    <property type="entry name" value="CBS"/>
    <property type="match status" value="1"/>
</dbReference>
<keyword evidence="3" id="KW-1003">Cell membrane</keyword>
<sequence>MIESVFELDDTLVREMMVPSIAMIWIESDMSATQVTTLAVRSGHSHIPVIGENVYNIVGVFYLRDLVQHTFFFPDHGRGTVVAQVMLPAVFGSGLQAVGHVAA</sequence>
<evidence type="ECO:0000313" key="8">
    <source>
        <dbReference type="EMBL" id="AAA17157.1"/>
    </source>
</evidence>
<keyword evidence="3" id="KW-0472">Membrane</keyword>
<dbReference type="PROSITE" id="PS51371">
    <property type="entry name" value="CBS"/>
    <property type="match status" value="1"/>
</dbReference>
<evidence type="ECO:0000256" key="6">
    <source>
        <dbReference type="PROSITE-ProRule" id="PRU00703"/>
    </source>
</evidence>
<organism evidence="8">
    <name type="scientific">Mycobacterium leprae</name>
    <dbReference type="NCBI Taxonomy" id="1769"/>
    <lineage>
        <taxon>Bacteria</taxon>
        <taxon>Bacillati</taxon>
        <taxon>Actinomycetota</taxon>
        <taxon>Actinomycetes</taxon>
        <taxon>Mycobacteriales</taxon>
        <taxon>Mycobacteriaceae</taxon>
        <taxon>Mycobacterium</taxon>
    </lineage>
</organism>
<dbReference type="InterPro" id="IPR046342">
    <property type="entry name" value="CBS_dom_sf"/>
</dbReference>
<dbReference type="PIR" id="S72589">
    <property type="entry name" value="S72589"/>
</dbReference>